<gene>
    <name evidence="10" type="ORF">JK634_00640</name>
</gene>
<keyword evidence="8" id="KW-0472">Membrane</keyword>
<evidence type="ECO:0000313" key="10">
    <source>
        <dbReference type="EMBL" id="MBL4930318.1"/>
    </source>
</evidence>
<dbReference type="InterPro" id="IPR047964">
    <property type="entry name" value="EFR1-like"/>
</dbReference>
<feature type="transmembrane region" description="Helical" evidence="8">
    <location>
        <begin position="242"/>
        <end position="262"/>
    </location>
</feature>
<evidence type="ECO:0000256" key="2">
    <source>
        <dbReference type="ARBA" id="ARBA00003532"/>
    </source>
</evidence>
<evidence type="ECO:0000256" key="1">
    <source>
        <dbReference type="ARBA" id="ARBA00001966"/>
    </source>
</evidence>
<keyword evidence="11" id="KW-1185">Reference proteome</keyword>
<sequence>MDKCAIHYFSGTGNTHNMIMLLADELGRNGYEVHIINIEKENDRKLDNYKLHIFCYPIYGFGTPEIMLKYISKVRTPSNSNAAIVCTSAGFEGQSLFHIKRVLAKKGFEVILTDMVTYNYNWTQIFNPKTKEKQKEIFREAEVESRKIAKKLINNVTGFKNRNIMILAISWIIFIIFNKLGRKFLGRTYIADDSCINCSKCKNICPAEVIEIYKGKPKWNWKCESCQRCINMCPKKSIQLSIIKLTIYALFQLIPLFIIFNMDKKYGLSWILNIFLFCAMFGINSILANLLINIMERFSLTRKILQISYTKSYRRNVAKDFYISL</sequence>
<keyword evidence="6" id="KW-0408">Iron</keyword>
<protein>
    <recommendedName>
        <fullName evidence="3">Ferredoxin</fullName>
    </recommendedName>
</protein>
<dbReference type="NCBIfam" id="NF038196">
    <property type="entry name" value="ferrodoxin_EFR1"/>
    <property type="match status" value="1"/>
</dbReference>
<evidence type="ECO:0000256" key="3">
    <source>
        <dbReference type="ARBA" id="ARBA00013529"/>
    </source>
</evidence>
<dbReference type="GO" id="GO:0051539">
    <property type="term" value="F:4 iron, 4 sulfur cluster binding"/>
    <property type="evidence" value="ECO:0007669"/>
    <property type="project" value="UniProtKB-KW"/>
</dbReference>
<dbReference type="Gene3D" id="3.40.50.360">
    <property type="match status" value="1"/>
</dbReference>
<feature type="transmembrane region" description="Helical" evidence="8">
    <location>
        <begin position="268"/>
        <end position="292"/>
    </location>
</feature>
<dbReference type="InterPro" id="IPR029039">
    <property type="entry name" value="Flavoprotein-like_sf"/>
</dbReference>
<comment type="caution">
    <text evidence="10">The sequence shown here is derived from an EMBL/GenBank/DDBJ whole genome shotgun (WGS) entry which is preliminary data.</text>
</comment>
<feature type="domain" description="4Fe-4S ferredoxin-type" evidence="9">
    <location>
        <begin position="186"/>
        <end position="215"/>
    </location>
</feature>
<evidence type="ECO:0000256" key="5">
    <source>
        <dbReference type="ARBA" id="ARBA00022723"/>
    </source>
</evidence>
<dbReference type="AlphaFoldDB" id="A0A937FE51"/>
<reference evidence="10" key="1">
    <citation type="submission" date="2021-01" db="EMBL/GenBank/DDBJ databases">
        <title>Genome public.</title>
        <authorList>
            <person name="Liu C."/>
            <person name="Sun Q."/>
        </authorList>
    </citation>
    <scope>NUCLEOTIDE SEQUENCE</scope>
    <source>
        <strain evidence="10">YIM B02565</strain>
    </source>
</reference>
<proteinExistence type="predicted"/>
<organism evidence="10 11">
    <name type="scientific">Clostridium paridis</name>
    <dbReference type="NCBI Taxonomy" id="2803863"/>
    <lineage>
        <taxon>Bacteria</taxon>
        <taxon>Bacillati</taxon>
        <taxon>Bacillota</taxon>
        <taxon>Clostridia</taxon>
        <taxon>Eubacteriales</taxon>
        <taxon>Clostridiaceae</taxon>
        <taxon>Clostridium</taxon>
    </lineage>
</organism>
<evidence type="ECO:0000259" key="9">
    <source>
        <dbReference type="PROSITE" id="PS51379"/>
    </source>
</evidence>
<comment type="function">
    <text evidence="2">Ferredoxins are iron-sulfur proteins that transfer electrons in a wide variety of metabolic reactions.</text>
</comment>
<keyword evidence="7" id="KW-0411">Iron-sulfur</keyword>
<dbReference type="Gene3D" id="3.30.70.20">
    <property type="match status" value="1"/>
</dbReference>
<keyword evidence="8" id="KW-0812">Transmembrane</keyword>
<dbReference type="GO" id="GO:0046872">
    <property type="term" value="F:metal ion binding"/>
    <property type="evidence" value="ECO:0007669"/>
    <property type="project" value="UniProtKB-KW"/>
</dbReference>
<keyword evidence="8" id="KW-1133">Transmembrane helix</keyword>
<evidence type="ECO:0000256" key="4">
    <source>
        <dbReference type="ARBA" id="ARBA00022485"/>
    </source>
</evidence>
<dbReference type="PANTHER" id="PTHR24960">
    <property type="entry name" value="PHOTOSYSTEM I IRON-SULFUR CENTER-RELATED"/>
    <property type="match status" value="1"/>
</dbReference>
<dbReference type="SUPFAM" id="SSF54862">
    <property type="entry name" value="4Fe-4S ferredoxins"/>
    <property type="match status" value="1"/>
</dbReference>
<dbReference type="PANTHER" id="PTHR24960:SF79">
    <property type="entry name" value="PHOTOSYSTEM I IRON-SULFUR CENTER"/>
    <property type="match status" value="1"/>
</dbReference>
<feature type="domain" description="4Fe-4S ferredoxin-type" evidence="9">
    <location>
        <begin position="216"/>
        <end position="243"/>
    </location>
</feature>
<evidence type="ECO:0000256" key="8">
    <source>
        <dbReference type="SAM" id="Phobius"/>
    </source>
</evidence>
<evidence type="ECO:0000256" key="6">
    <source>
        <dbReference type="ARBA" id="ARBA00023004"/>
    </source>
</evidence>
<dbReference type="Proteomes" id="UP000623681">
    <property type="component" value="Unassembled WGS sequence"/>
</dbReference>
<keyword evidence="5" id="KW-0479">Metal-binding</keyword>
<dbReference type="SUPFAM" id="SSF52218">
    <property type="entry name" value="Flavoproteins"/>
    <property type="match status" value="1"/>
</dbReference>
<dbReference type="InterPro" id="IPR017900">
    <property type="entry name" value="4Fe4S_Fe_S_CS"/>
</dbReference>
<dbReference type="PROSITE" id="PS51379">
    <property type="entry name" value="4FE4S_FER_2"/>
    <property type="match status" value="2"/>
</dbReference>
<evidence type="ECO:0000313" key="11">
    <source>
        <dbReference type="Proteomes" id="UP000623681"/>
    </source>
</evidence>
<dbReference type="Pfam" id="PF13187">
    <property type="entry name" value="Fer4_9"/>
    <property type="match status" value="1"/>
</dbReference>
<dbReference type="EMBL" id="JAESWA010000004">
    <property type="protein sequence ID" value="MBL4930318.1"/>
    <property type="molecule type" value="Genomic_DNA"/>
</dbReference>
<dbReference type="PROSITE" id="PS00198">
    <property type="entry name" value="4FE4S_FER_1"/>
    <property type="match status" value="2"/>
</dbReference>
<comment type="cofactor">
    <cofactor evidence="1">
        <name>[4Fe-4S] cluster</name>
        <dbReference type="ChEBI" id="CHEBI:49883"/>
    </cofactor>
</comment>
<accession>A0A937FE51</accession>
<keyword evidence="4" id="KW-0004">4Fe-4S</keyword>
<feature type="transmembrane region" description="Helical" evidence="8">
    <location>
        <begin position="164"/>
        <end position="181"/>
    </location>
</feature>
<evidence type="ECO:0000256" key="7">
    <source>
        <dbReference type="ARBA" id="ARBA00023014"/>
    </source>
</evidence>
<dbReference type="InterPro" id="IPR050157">
    <property type="entry name" value="PSI_iron-sulfur_center"/>
</dbReference>
<dbReference type="InterPro" id="IPR017896">
    <property type="entry name" value="4Fe4S_Fe-S-bd"/>
</dbReference>
<name>A0A937FE51_9CLOT</name>
<dbReference type="RefSeq" id="WP_202765703.1">
    <property type="nucleotide sequence ID" value="NZ_JAESWA010000004.1"/>
</dbReference>